<organism evidence="2">
    <name type="scientific">Henneguya salminicola</name>
    <name type="common">Myxosporean</name>
    <dbReference type="NCBI Taxonomy" id="69463"/>
    <lineage>
        <taxon>Eukaryota</taxon>
        <taxon>Metazoa</taxon>
        <taxon>Cnidaria</taxon>
        <taxon>Myxozoa</taxon>
        <taxon>Myxosporea</taxon>
        <taxon>Bivalvulida</taxon>
        <taxon>Platysporina</taxon>
        <taxon>Myxobolidae</taxon>
        <taxon>Henneguya</taxon>
    </lineage>
</organism>
<name>A0A6G3MEC7_HENSL</name>
<feature type="domain" description="Protein kinase" evidence="1">
    <location>
        <begin position="4"/>
        <end position="256"/>
    </location>
</feature>
<protein>
    <submittedName>
        <fullName evidence="2">Integrin-linked protein kinase (Trinotate prediction)</fullName>
    </submittedName>
</protein>
<dbReference type="PANTHER" id="PTHR24361:SF678">
    <property type="entry name" value="SPORULATION-SPECIFIC PROTEIN 1"/>
    <property type="match status" value="1"/>
</dbReference>
<dbReference type="InterPro" id="IPR053235">
    <property type="entry name" value="Ser_Thr_kinase"/>
</dbReference>
<dbReference type="EMBL" id="GHBP01000519">
    <property type="protein sequence ID" value="NDJ92349.1"/>
    <property type="molecule type" value="Transcribed_RNA"/>
</dbReference>
<keyword evidence="2" id="KW-0418">Kinase</keyword>
<keyword evidence="2" id="KW-0808">Transferase</keyword>
<keyword evidence="2" id="KW-0401">Integrin</keyword>
<sequence length="266" mass="30787">MEDISLVDISYKNFLEEIWNARLNALDRKVIVRKIFPERNKKLITSIFIQEYHSLDISNVKSILPPAGFLYSTLQLWVIQPYSELAGTLYSFLRNKSINIPEEISLNLAINVCQGVQYIHKNPNLLNRYIPTTHNILVNDNLEAKLNLGQCPFSFQSKDKIINPQYFSPEALTFRMGGYDKFSSDMWSFGIVLYELFARSLPYDDKNSMHTGYNIAIARLYPQLKLSNAQIDKIMNLCLNPVPSKRPQLHQITPILIKMKELLNEK</sequence>
<dbReference type="GO" id="GO:0007229">
    <property type="term" value="P:integrin-mediated signaling pathway"/>
    <property type="evidence" value="ECO:0007669"/>
    <property type="project" value="UniProtKB-KW"/>
</dbReference>
<dbReference type="InterPro" id="IPR001245">
    <property type="entry name" value="Ser-Thr/Tyr_kinase_cat_dom"/>
</dbReference>
<dbReference type="InterPro" id="IPR000719">
    <property type="entry name" value="Prot_kinase_dom"/>
</dbReference>
<dbReference type="PIRSF" id="PIRSF000654">
    <property type="entry name" value="Integrin-linked_kinase"/>
    <property type="match status" value="1"/>
</dbReference>
<dbReference type="SUPFAM" id="SSF56112">
    <property type="entry name" value="Protein kinase-like (PK-like)"/>
    <property type="match status" value="1"/>
</dbReference>
<proteinExistence type="predicted"/>
<dbReference type="PROSITE" id="PS50011">
    <property type="entry name" value="PROTEIN_KINASE_DOM"/>
    <property type="match status" value="1"/>
</dbReference>
<evidence type="ECO:0000313" key="2">
    <source>
        <dbReference type="EMBL" id="NDJ92349.1"/>
    </source>
</evidence>
<reference evidence="2" key="1">
    <citation type="submission" date="2018-11" db="EMBL/GenBank/DDBJ databases">
        <title>Henneguya salminicola genome and transcriptome.</title>
        <authorList>
            <person name="Yahalomi D."/>
            <person name="Atkinson S.D."/>
            <person name="Neuhof M."/>
            <person name="Chang E.S."/>
            <person name="Philippe H."/>
            <person name="Cartwright P."/>
            <person name="Bartholomew J.L."/>
            <person name="Huchon D."/>
        </authorList>
    </citation>
    <scope>NUCLEOTIDE SEQUENCE</scope>
    <source>
        <strain evidence="2">Hz1</strain>
        <tissue evidence="2">Whole</tissue>
    </source>
</reference>
<dbReference type="AlphaFoldDB" id="A0A6G3MEC7"/>
<dbReference type="GO" id="GO:0005737">
    <property type="term" value="C:cytoplasm"/>
    <property type="evidence" value="ECO:0007669"/>
    <property type="project" value="TreeGrafter"/>
</dbReference>
<dbReference type="GO" id="GO:0004672">
    <property type="term" value="F:protein kinase activity"/>
    <property type="evidence" value="ECO:0007669"/>
    <property type="project" value="InterPro"/>
</dbReference>
<dbReference type="Gene3D" id="1.10.510.10">
    <property type="entry name" value="Transferase(Phosphotransferase) domain 1"/>
    <property type="match status" value="1"/>
</dbReference>
<dbReference type="GO" id="GO:0005524">
    <property type="term" value="F:ATP binding"/>
    <property type="evidence" value="ECO:0007669"/>
    <property type="project" value="InterPro"/>
</dbReference>
<accession>A0A6G3MEC7</accession>
<evidence type="ECO:0000259" key="1">
    <source>
        <dbReference type="PROSITE" id="PS50011"/>
    </source>
</evidence>
<dbReference type="Pfam" id="PF07714">
    <property type="entry name" value="PK_Tyr_Ser-Thr"/>
    <property type="match status" value="1"/>
</dbReference>
<dbReference type="InterPro" id="IPR011009">
    <property type="entry name" value="Kinase-like_dom_sf"/>
</dbReference>
<dbReference type="PANTHER" id="PTHR24361">
    <property type="entry name" value="MITOGEN-ACTIVATED KINASE KINASE KINASE"/>
    <property type="match status" value="1"/>
</dbReference>